<dbReference type="OrthoDB" id="6979at10239"/>
<evidence type="ECO:0000256" key="7">
    <source>
        <dbReference type="SAM" id="MobiDB-lite"/>
    </source>
</evidence>
<gene>
    <name evidence="9" type="primary">A11R</name>
    <name evidence="9" type="ORF">SQPV_0990</name>
</gene>
<organism evidence="9 10">
    <name type="scientific">Squirrelpox virus</name>
    <dbReference type="NCBI Taxonomy" id="240426"/>
    <lineage>
        <taxon>Viruses</taxon>
        <taxon>Varidnaviria</taxon>
        <taxon>Bamfordvirae</taxon>
        <taxon>Nucleocytoviricota</taxon>
        <taxon>Pokkesviricetes</taxon>
        <taxon>Chitovirales</taxon>
        <taxon>Poxviridae</taxon>
        <taxon>Chordopoxvirinae</taxon>
        <taxon>Sciuripoxvirus</taxon>
        <taxon>Sciuripoxvirus squirrelpox</taxon>
    </lineage>
</organism>
<evidence type="ECO:0000313" key="10">
    <source>
        <dbReference type="Proteomes" id="UP000144311"/>
    </source>
</evidence>
<reference evidence="9 10" key="2">
    <citation type="submission" date="2013-10" db="EMBL/GenBank/DDBJ databases">
        <title>The genome of epidemic Squirrel Poxvirus reveals novel virulence genes.</title>
        <authorList>
            <person name="Darby A.C."/>
            <person name="McInnes C.J."/>
            <person name="Kjaer K.H."/>
            <person name="Wood A.R."/>
            <person name="Hughes M."/>
            <person name="Martensen P.M."/>
            <person name="Radford A.D."/>
            <person name="Hall N."/>
            <person name="Chantrey J."/>
        </authorList>
    </citation>
    <scope>NUCLEOTIDE SEQUENCE [LARGE SCALE GENOMIC DNA]</scope>
    <source>
        <strain evidence="9">Red squirrel UK</strain>
    </source>
</reference>
<keyword evidence="6" id="KW-1035">Host cytoplasm</keyword>
<comment type="function">
    <text evidence="1">Required for viral crescent formation early during virus morphogenesis.</text>
</comment>
<keyword evidence="8" id="KW-0472">Membrane</keyword>
<evidence type="ECO:0000256" key="1">
    <source>
        <dbReference type="ARBA" id="ARBA00002871"/>
    </source>
</evidence>
<proteinExistence type="predicted"/>
<keyword evidence="3" id="KW-0597">Phosphoprotein</keyword>
<dbReference type="GeneID" id="18158447"/>
<dbReference type="EMBL" id="HE601899">
    <property type="protein sequence ID" value="CCD83282.1"/>
    <property type="molecule type" value="Genomic_DNA"/>
</dbReference>
<comment type="subcellular location">
    <subcellularLocation>
        <location evidence="2">Host cytoplasm</location>
    </subcellularLocation>
</comment>
<evidence type="ECO:0000256" key="6">
    <source>
        <dbReference type="ARBA" id="ARBA00023200"/>
    </source>
</evidence>
<accession>U3UBA7</accession>
<evidence type="ECO:0000256" key="8">
    <source>
        <dbReference type="SAM" id="Phobius"/>
    </source>
</evidence>
<dbReference type="InterPro" id="IPR007755">
    <property type="entry name" value="Poxvirus_A11"/>
</dbReference>
<dbReference type="Proteomes" id="UP000144311">
    <property type="component" value="Segment"/>
</dbReference>
<feature type="compositionally biased region" description="Acidic residues" evidence="7">
    <location>
        <begin position="60"/>
        <end position="76"/>
    </location>
</feature>
<keyword evidence="8" id="KW-0812">Transmembrane</keyword>
<evidence type="ECO:0000256" key="5">
    <source>
        <dbReference type="ARBA" id="ARBA00023054"/>
    </source>
</evidence>
<keyword evidence="10" id="KW-1185">Reference proteome</keyword>
<dbReference type="Pfam" id="PF05061">
    <property type="entry name" value="Pox_A11"/>
    <property type="match status" value="1"/>
</dbReference>
<evidence type="ECO:0000256" key="2">
    <source>
        <dbReference type="ARBA" id="ARBA00004192"/>
    </source>
</evidence>
<protein>
    <submittedName>
        <fullName evidence="9">Virion formation</fullName>
    </submittedName>
</protein>
<dbReference type="RefSeq" id="YP_008658524.1">
    <property type="nucleotide sequence ID" value="NC_022563.1"/>
</dbReference>
<dbReference type="KEGG" id="vg:18158447"/>
<feature type="region of interest" description="Disordered" evidence="7">
    <location>
        <begin position="50"/>
        <end position="76"/>
    </location>
</feature>
<keyword evidence="4" id="KW-0426">Late protein</keyword>
<keyword evidence="8" id="KW-1133">Transmembrane helix</keyword>
<feature type="transmembrane region" description="Helical" evidence="8">
    <location>
        <begin position="274"/>
        <end position="297"/>
    </location>
</feature>
<keyword evidence="5" id="KW-0175">Coiled coil</keyword>
<name>U3UBA7_9POXV</name>
<feature type="transmembrane region" description="Helical" evidence="8">
    <location>
        <begin position="226"/>
        <end position="248"/>
    </location>
</feature>
<sequence length="303" mass="34429">MTTVPVTDMPGDYTITTFSEDDYPSNKHYEITTGQLSILRTVNDKLLAKTRTRAASPDDILVEEPEPEDDEDEDDAEEEIVLVEQQRQQRFDIMMSELETVLEENERADHRPLSMSMPRHTTPSLGTVFDKDKRMRLLEEEVATLRKQRAENPPGNLENFTKILFGKGSAASQTVTDVNRRLVIVNYATINNVPLTVEDLDDCSEEEITRMYTTIKRYHESRKRKVIVTNMIIVIVNVLEHVLVRLGFDGARGMSADVTTEIIDLEIGEDCEAIASSMGICNNPVLNILLFMVKILIRRVNVV</sequence>
<evidence type="ECO:0000313" key="9">
    <source>
        <dbReference type="EMBL" id="CCD83282.1"/>
    </source>
</evidence>
<reference evidence="9 10" key="1">
    <citation type="submission" date="2011-10" db="EMBL/GenBank/DDBJ databases">
        <authorList>
            <person name="Darby A."/>
        </authorList>
    </citation>
    <scope>NUCLEOTIDE SEQUENCE [LARGE SCALE GENOMIC DNA]</scope>
    <source>
        <strain evidence="9">Red squirrel UK</strain>
    </source>
</reference>
<evidence type="ECO:0000256" key="3">
    <source>
        <dbReference type="ARBA" id="ARBA00022553"/>
    </source>
</evidence>
<dbReference type="GO" id="GO:0030430">
    <property type="term" value="C:host cell cytoplasm"/>
    <property type="evidence" value="ECO:0007669"/>
    <property type="project" value="UniProtKB-SubCell"/>
</dbReference>
<evidence type="ECO:0000256" key="4">
    <source>
        <dbReference type="ARBA" id="ARBA00022921"/>
    </source>
</evidence>